<dbReference type="GO" id="GO:0006085">
    <property type="term" value="P:acetyl-CoA biosynthetic process"/>
    <property type="evidence" value="ECO:0007669"/>
    <property type="project" value="UniProtKB-UniRule"/>
</dbReference>
<feature type="binding site" evidence="6">
    <location>
        <begin position="204"/>
        <end position="208"/>
    </location>
    <ligand>
        <name>ATP</name>
        <dbReference type="ChEBI" id="CHEBI:30616"/>
    </ligand>
</feature>
<dbReference type="STRING" id="722438.F539_03025"/>
<feature type="binding site" evidence="6">
    <location>
        <begin position="278"/>
        <end position="280"/>
    </location>
    <ligand>
        <name>ATP</name>
        <dbReference type="ChEBI" id="CHEBI:30616"/>
    </ligand>
</feature>
<evidence type="ECO:0000256" key="4">
    <source>
        <dbReference type="ARBA" id="ARBA00022777"/>
    </source>
</evidence>
<evidence type="ECO:0000313" key="9">
    <source>
        <dbReference type="Proteomes" id="UP000007756"/>
    </source>
</evidence>
<feature type="site" description="Transition state stabilizer" evidence="6">
    <location>
        <position position="237"/>
    </location>
</feature>
<dbReference type="NCBIfam" id="TIGR00016">
    <property type="entry name" value="ackA"/>
    <property type="match status" value="1"/>
</dbReference>
<comment type="subunit">
    <text evidence="6">Homodimer.</text>
</comment>
<dbReference type="SUPFAM" id="SSF53067">
    <property type="entry name" value="Actin-like ATPase domain"/>
    <property type="match status" value="2"/>
</dbReference>
<reference evidence="8 9" key="1">
    <citation type="journal article" date="2010" name="Appl. Environ. Microbiol.">
        <title>Targeted chromosomal knockouts in Mycoplasma pneumoniae.</title>
        <authorList>
            <person name="Krishnakumar R."/>
            <person name="Assad-Garcia N."/>
            <person name="Benders G.A."/>
            <person name="Phan Q."/>
            <person name="Montague M.G."/>
            <person name="Glass J.I."/>
        </authorList>
    </citation>
    <scope>NUCLEOTIDE SEQUENCE [LARGE SCALE GENOMIC DNA]</scope>
    <source>
        <strain evidence="9">ATCC 15531 / DSM 22911 / NBRC 14401 / NCTC 10119 / FH</strain>
    </source>
</reference>
<dbReference type="EMBL" id="CP002077">
    <property type="protein sequence ID" value="ADK86671.1"/>
    <property type="molecule type" value="Genomic_DNA"/>
</dbReference>
<comment type="subcellular location">
    <subcellularLocation>
        <location evidence="6">Cytoplasm</location>
    </subcellularLocation>
</comment>
<dbReference type="Proteomes" id="UP000007756">
    <property type="component" value="Chromosome"/>
</dbReference>
<evidence type="ECO:0000256" key="1">
    <source>
        <dbReference type="ARBA" id="ARBA00008748"/>
    </source>
</evidence>
<dbReference type="PRINTS" id="PR00471">
    <property type="entry name" value="ACETATEKNASE"/>
</dbReference>
<evidence type="ECO:0000256" key="2">
    <source>
        <dbReference type="ARBA" id="ARBA00022679"/>
    </source>
</evidence>
<dbReference type="PROSITE" id="PS01075">
    <property type="entry name" value="ACETATE_KINASE_1"/>
    <property type="match status" value="1"/>
</dbReference>
<keyword evidence="6" id="KW-0460">Magnesium</keyword>
<feature type="binding site" evidence="6">
    <location>
        <position position="376"/>
    </location>
    <ligand>
        <name>Mg(2+)</name>
        <dbReference type="ChEBI" id="CHEBI:18420"/>
    </ligand>
</feature>
<dbReference type="GeneID" id="66608786"/>
<dbReference type="GO" id="GO:0005524">
    <property type="term" value="F:ATP binding"/>
    <property type="evidence" value="ECO:0007669"/>
    <property type="project" value="UniProtKB-KW"/>
</dbReference>
<dbReference type="InterPro" id="IPR023865">
    <property type="entry name" value="Aliphatic_acid_kinase_CS"/>
</dbReference>
<dbReference type="PATRIC" id="fig|722438.3.peg.606"/>
<gene>
    <name evidence="6 8" type="primary">ackA</name>
    <name evidence="8" type="ordered locus">MPNE_0630</name>
</gene>
<dbReference type="GO" id="GO:0000287">
    <property type="term" value="F:magnesium ion binding"/>
    <property type="evidence" value="ECO:0007669"/>
    <property type="project" value="UniProtKB-UniRule"/>
</dbReference>
<comment type="cofactor">
    <cofactor evidence="6">
        <name>Mg(2+)</name>
        <dbReference type="ChEBI" id="CHEBI:18420"/>
    </cofactor>
    <cofactor evidence="6">
        <name>Mn(2+)</name>
        <dbReference type="ChEBI" id="CHEBI:29035"/>
    </cofactor>
    <text evidence="6">Mg(2+). Can also accept Mn(2+).</text>
</comment>
<evidence type="ECO:0000256" key="5">
    <source>
        <dbReference type="ARBA" id="ARBA00022840"/>
    </source>
</evidence>
<comment type="similarity">
    <text evidence="1 6 7">Belongs to the acetokinase family.</text>
</comment>
<dbReference type="HAMAP" id="MF_00020">
    <property type="entry name" value="Acetate_kinase"/>
    <property type="match status" value="1"/>
</dbReference>
<name>A0A0H3DN72_MYCPB</name>
<evidence type="ECO:0000256" key="6">
    <source>
        <dbReference type="HAMAP-Rule" id="MF_00020"/>
    </source>
</evidence>
<dbReference type="EC" id="2.7.2.1" evidence="6"/>
<keyword evidence="6" id="KW-0479">Metal-binding</keyword>
<keyword evidence="3 6" id="KW-0547">Nucleotide-binding</keyword>
<dbReference type="KEGG" id="mpj:MPNE_0630"/>
<proteinExistence type="inferred from homology"/>
<feature type="binding site" evidence="6">
    <location>
        <position position="89"/>
    </location>
    <ligand>
        <name>substrate</name>
    </ligand>
</feature>
<dbReference type="GO" id="GO:0005737">
    <property type="term" value="C:cytoplasm"/>
    <property type="evidence" value="ECO:0007669"/>
    <property type="project" value="UniProtKB-SubCell"/>
</dbReference>
<dbReference type="PANTHER" id="PTHR21060">
    <property type="entry name" value="ACETATE KINASE"/>
    <property type="match status" value="1"/>
</dbReference>
<keyword evidence="2 6" id="KW-0808">Transferase</keyword>
<feature type="active site" description="Proton donor/acceptor" evidence="6">
    <location>
        <position position="146"/>
    </location>
</feature>
<dbReference type="eggNOG" id="COG0282">
    <property type="taxonomic scope" value="Bacteria"/>
</dbReference>
<comment type="function">
    <text evidence="6">Catalyzes the formation of acetyl phosphate from acetate and ATP. Can also catalyze the reverse reaction.</text>
</comment>
<feature type="binding site" evidence="6">
    <location>
        <begin position="323"/>
        <end position="327"/>
    </location>
    <ligand>
        <name>ATP</name>
        <dbReference type="ChEBI" id="CHEBI:30616"/>
    </ligand>
</feature>
<dbReference type="Gene3D" id="3.30.420.40">
    <property type="match status" value="2"/>
</dbReference>
<evidence type="ECO:0000313" key="8">
    <source>
        <dbReference type="EMBL" id="ADK86671.1"/>
    </source>
</evidence>
<dbReference type="InterPro" id="IPR004372">
    <property type="entry name" value="Ac/propionate_kinase"/>
</dbReference>
<dbReference type="UniPathway" id="UPA00340">
    <property type="reaction ID" value="UER00458"/>
</dbReference>
<feature type="binding site" evidence="6">
    <location>
        <position position="17"/>
    </location>
    <ligand>
        <name>ATP</name>
        <dbReference type="ChEBI" id="CHEBI:30616"/>
    </ligand>
</feature>
<comment type="pathway">
    <text evidence="6">Metabolic intermediate biosynthesis; acetyl-CoA biosynthesis; acetyl-CoA from acetate: step 1/2.</text>
</comment>
<sequence length="390" mass="43630">MNDNKILVVNAGSSSIKFQLFDYHKKVLAKALCERIFVDGFFKLEFNEQKVEEKVAFPDHHAAVTHFLNTLKKHKIIQELSDITLVGHRVVQGANYFKDSVIVDAAALAKIKEFIKLAPLHNKPEADVIEIFFKEVPSAKNVAVFDTTFHTTIPQENYLYAVPRSWEQKHLVRRYGFHGTSYKFINNYLEKHLNKQNLNLIVCHLGNGASVCAIKNGKSFNTSMGFTPLEGLIMGTRSGDLDPAIIGYVAEQENMSASDVVNALNKKSGMLALTGASDMRDVFAKPQENAVAIKMYVNRVADYIAKYLNQLEGNIDGLVFTGGIGENASDCVELFINAVKSLGFATDLKLFVKYGDSCVVSTPQSKYKIYRVRTNEELMIVEDSIRLTQK</sequence>
<protein>
    <recommendedName>
        <fullName evidence="6">Acetate kinase</fullName>
        <ecNumber evidence="6">2.7.2.1</ecNumber>
    </recommendedName>
    <alternativeName>
        <fullName evidence="6">Acetokinase</fullName>
    </alternativeName>
</protein>
<feature type="binding site" evidence="6">
    <location>
        <position position="10"/>
    </location>
    <ligand>
        <name>Mg(2+)</name>
        <dbReference type="ChEBI" id="CHEBI:18420"/>
    </ligand>
</feature>
<evidence type="ECO:0000256" key="7">
    <source>
        <dbReference type="RuleBase" id="RU003835"/>
    </source>
</evidence>
<dbReference type="PIRSF" id="PIRSF000722">
    <property type="entry name" value="Acetate_prop_kin"/>
    <property type="match status" value="1"/>
</dbReference>
<dbReference type="Pfam" id="PF00871">
    <property type="entry name" value="Acetate_kinase"/>
    <property type="match status" value="1"/>
</dbReference>
<dbReference type="InterPro" id="IPR043129">
    <property type="entry name" value="ATPase_NBD"/>
</dbReference>
<dbReference type="InterPro" id="IPR000890">
    <property type="entry name" value="Aliphatic_acid_kin_short-chain"/>
</dbReference>
<dbReference type="PaxDb" id="722438-MPNE_0630"/>
<accession>A0A0H3DN72</accession>
<dbReference type="GO" id="GO:0008776">
    <property type="term" value="F:acetate kinase activity"/>
    <property type="evidence" value="ECO:0007669"/>
    <property type="project" value="UniProtKB-UniRule"/>
</dbReference>
<comment type="catalytic activity">
    <reaction evidence="6">
        <text>acetate + ATP = acetyl phosphate + ADP</text>
        <dbReference type="Rhea" id="RHEA:11352"/>
        <dbReference type="ChEBI" id="CHEBI:22191"/>
        <dbReference type="ChEBI" id="CHEBI:30089"/>
        <dbReference type="ChEBI" id="CHEBI:30616"/>
        <dbReference type="ChEBI" id="CHEBI:456216"/>
        <dbReference type="EC" id="2.7.2.1"/>
    </reaction>
</comment>
<evidence type="ECO:0000256" key="3">
    <source>
        <dbReference type="ARBA" id="ARBA00022741"/>
    </source>
</evidence>
<dbReference type="HOGENOM" id="CLU_020352_0_1_14"/>
<dbReference type="PROSITE" id="PS01076">
    <property type="entry name" value="ACETATE_KINASE_2"/>
    <property type="match status" value="1"/>
</dbReference>
<keyword evidence="6" id="KW-0963">Cytoplasm</keyword>
<feature type="site" description="Transition state stabilizer" evidence="6">
    <location>
        <position position="178"/>
    </location>
</feature>
<keyword evidence="4 6" id="KW-0418">Kinase</keyword>
<organism evidence="8 9">
    <name type="scientific">Mycoplasmoides pneumoniae (strain ATCC 15531 / DSM 23978 / CIP 103766 / NBRC 14401 / NCTC 10119 / FH)</name>
    <name type="common">Mycoplasma pneumoniae</name>
    <dbReference type="NCBI Taxonomy" id="722438"/>
    <lineage>
        <taxon>Bacteria</taxon>
        <taxon>Bacillati</taxon>
        <taxon>Mycoplasmatota</taxon>
        <taxon>Mycoplasmoidales</taxon>
        <taxon>Mycoplasmoidaceae</taxon>
        <taxon>Mycoplasmoides</taxon>
    </lineage>
</organism>
<dbReference type="AlphaFoldDB" id="A0A0H3DN72"/>
<keyword evidence="5 6" id="KW-0067">ATP-binding</keyword>
<dbReference type="PANTHER" id="PTHR21060:SF15">
    <property type="entry name" value="ACETATE KINASE-RELATED"/>
    <property type="match status" value="1"/>
</dbReference>
<dbReference type="GO" id="GO:0006083">
    <property type="term" value="P:acetate metabolic process"/>
    <property type="evidence" value="ECO:0007669"/>
    <property type="project" value="TreeGrafter"/>
</dbReference>
<dbReference type="RefSeq" id="WP_014325588.1">
    <property type="nucleotide sequence ID" value="NZ_CP010546.1"/>
</dbReference>